<dbReference type="Pfam" id="PF08240">
    <property type="entry name" value="ADH_N"/>
    <property type="match status" value="1"/>
</dbReference>
<feature type="domain" description="Alcohol dehydrogenase-like N-terminal" evidence="9">
    <location>
        <begin position="42"/>
        <end position="163"/>
    </location>
</feature>
<dbReference type="FunFam" id="3.40.50.720:FF:000003">
    <property type="entry name" value="S-(hydroxymethyl)glutathione dehydrogenase"/>
    <property type="match status" value="1"/>
</dbReference>
<evidence type="ECO:0000256" key="5">
    <source>
        <dbReference type="ARBA" id="ARBA00023002"/>
    </source>
</evidence>
<evidence type="ECO:0000256" key="3">
    <source>
        <dbReference type="ARBA" id="ARBA00022723"/>
    </source>
</evidence>
<feature type="domain" description="Alcohol dehydrogenase-like C-terminal" evidence="8">
    <location>
        <begin position="204"/>
        <end position="339"/>
    </location>
</feature>
<dbReference type="InterPro" id="IPR011032">
    <property type="entry name" value="GroES-like_sf"/>
</dbReference>
<keyword evidence="5 10" id="KW-0560">Oxidoreductase</keyword>
<evidence type="ECO:0000256" key="1">
    <source>
        <dbReference type="ARBA" id="ARBA00001947"/>
    </source>
</evidence>
<name>D7WBA4_9CORY</name>
<dbReference type="SUPFAM" id="SSF50129">
    <property type="entry name" value="GroES-like"/>
    <property type="match status" value="2"/>
</dbReference>
<evidence type="ECO:0000256" key="4">
    <source>
        <dbReference type="ARBA" id="ARBA00022833"/>
    </source>
</evidence>
<dbReference type="EC" id="1.1.1.306" evidence="10"/>
<dbReference type="NCBIfam" id="TIGR03451">
    <property type="entry name" value="mycoS_dep_FDH"/>
    <property type="match status" value="1"/>
</dbReference>
<dbReference type="GO" id="GO:0051903">
    <property type="term" value="F:S-(hydroxymethyl)glutathione dehydrogenase [NAD(P)+] activity"/>
    <property type="evidence" value="ECO:0007669"/>
    <property type="project" value="TreeGrafter"/>
</dbReference>
<comment type="cofactor">
    <cofactor evidence="1 7">
        <name>Zn(2+)</name>
        <dbReference type="ChEBI" id="CHEBI:29105"/>
    </cofactor>
</comment>
<evidence type="ECO:0000313" key="11">
    <source>
        <dbReference type="Proteomes" id="UP000004208"/>
    </source>
</evidence>
<dbReference type="Gene3D" id="3.90.180.10">
    <property type="entry name" value="Medium-chain alcohol dehydrogenases, catalytic domain"/>
    <property type="match status" value="1"/>
</dbReference>
<dbReference type="PROSITE" id="PS00059">
    <property type="entry name" value="ADH_ZINC"/>
    <property type="match status" value="1"/>
</dbReference>
<keyword evidence="6" id="KW-0520">NAD</keyword>
<dbReference type="Gene3D" id="3.40.50.720">
    <property type="entry name" value="NAD(P)-binding Rossmann-like Domain"/>
    <property type="match status" value="1"/>
</dbReference>
<dbReference type="InterPro" id="IPR013154">
    <property type="entry name" value="ADH-like_N"/>
</dbReference>
<dbReference type="EMBL" id="ACLJ02000001">
    <property type="protein sequence ID" value="EFK55135.1"/>
    <property type="molecule type" value="Genomic_DNA"/>
</dbReference>
<dbReference type="InterPro" id="IPR017816">
    <property type="entry name" value="MycoS_dep_FDH"/>
</dbReference>
<dbReference type="PANTHER" id="PTHR43880">
    <property type="entry name" value="ALCOHOL DEHYDROGENASE"/>
    <property type="match status" value="1"/>
</dbReference>
<dbReference type="STRING" id="585529.HMPREF0291_10393"/>
<dbReference type="Pfam" id="PF00107">
    <property type="entry name" value="ADH_zinc_N"/>
    <property type="match status" value="1"/>
</dbReference>
<comment type="similarity">
    <text evidence="2 7">Belongs to the zinc-containing alcohol dehydrogenase family.</text>
</comment>
<dbReference type="GO" id="GO:0046294">
    <property type="term" value="P:formaldehyde catabolic process"/>
    <property type="evidence" value="ECO:0007669"/>
    <property type="project" value="TreeGrafter"/>
</dbReference>
<dbReference type="RefSeq" id="WP_005287121.1">
    <property type="nucleotide sequence ID" value="NZ_CM000961.1"/>
</dbReference>
<comment type="caution">
    <text evidence="10">The sequence shown here is derived from an EMBL/GenBank/DDBJ whole genome shotgun (WGS) entry which is preliminary data.</text>
</comment>
<dbReference type="OrthoDB" id="334894at2"/>
<organism evidence="10 11">
    <name type="scientific">Corynebacterium genitalium ATCC 33030</name>
    <dbReference type="NCBI Taxonomy" id="585529"/>
    <lineage>
        <taxon>Bacteria</taxon>
        <taxon>Bacillati</taxon>
        <taxon>Actinomycetota</taxon>
        <taxon>Actinomycetes</taxon>
        <taxon>Mycobacteriales</taxon>
        <taxon>Corynebacteriaceae</taxon>
        <taxon>Corynebacterium</taxon>
    </lineage>
</organism>
<keyword evidence="4 7" id="KW-0862">Zinc</keyword>
<dbReference type="SUPFAM" id="SSF51735">
    <property type="entry name" value="NAD(P)-binding Rossmann-fold domains"/>
    <property type="match status" value="1"/>
</dbReference>
<keyword evidence="11" id="KW-1185">Reference proteome</keyword>
<evidence type="ECO:0000256" key="7">
    <source>
        <dbReference type="RuleBase" id="RU361277"/>
    </source>
</evidence>
<keyword evidence="3 7" id="KW-0479">Metal-binding</keyword>
<evidence type="ECO:0000259" key="8">
    <source>
        <dbReference type="Pfam" id="PF00107"/>
    </source>
</evidence>
<dbReference type="GO" id="GO:0008270">
    <property type="term" value="F:zinc ion binding"/>
    <property type="evidence" value="ECO:0007669"/>
    <property type="project" value="InterPro"/>
</dbReference>
<evidence type="ECO:0000256" key="2">
    <source>
        <dbReference type="ARBA" id="ARBA00008072"/>
    </source>
</evidence>
<protein>
    <submittedName>
        <fullName evidence="10">Mycothiol-dependent formaldehyde dehydrogenase</fullName>
        <ecNumber evidence="10">1.1.1.306</ecNumber>
    </submittedName>
</protein>
<proteinExistence type="inferred from homology"/>
<dbReference type="InterPro" id="IPR002328">
    <property type="entry name" value="ADH_Zn_CS"/>
</dbReference>
<reference evidence="10" key="1">
    <citation type="submission" date="2010-06" db="EMBL/GenBank/DDBJ databases">
        <authorList>
            <person name="Muzny D."/>
            <person name="Qin X."/>
            <person name="Buhay C."/>
            <person name="Dugan-Rocha S."/>
            <person name="Ding Y."/>
            <person name="Chen G."/>
            <person name="Hawes A."/>
            <person name="Holder M."/>
            <person name="Jhangiani S."/>
            <person name="Johnson A."/>
            <person name="Khan Z."/>
            <person name="Li Z."/>
            <person name="Liu W."/>
            <person name="Liu X."/>
            <person name="Perez L."/>
            <person name="Shen H."/>
            <person name="Wang Q."/>
            <person name="Watt J."/>
            <person name="Xi L."/>
            <person name="Xin Y."/>
            <person name="Zhou J."/>
            <person name="Deng J."/>
            <person name="Jiang H."/>
            <person name="Liu Y."/>
            <person name="Qu J."/>
            <person name="Song X.-Z."/>
            <person name="Zhang L."/>
            <person name="Villasana D."/>
            <person name="Johnson A."/>
            <person name="Liu J."/>
            <person name="Liyanage D."/>
            <person name="Lorensuhewa L."/>
            <person name="Robinson T."/>
            <person name="Song A."/>
            <person name="Song B.-B."/>
            <person name="Dinh H."/>
            <person name="Thornton R."/>
            <person name="Coyle M."/>
            <person name="Francisco L."/>
            <person name="Jackson L."/>
            <person name="Javaid M."/>
            <person name="Korchina V."/>
            <person name="Kovar C."/>
            <person name="Mata R."/>
            <person name="Mathew T."/>
            <person name="Ngo R."/>
            <person name="Nguyen L."/>
            <person name="Nguyen N."/>
            <person name="Okwuonu G."/>
            <person name="Ongeri F."/>
            <person name="Pham C."/>
            <person name="Simmons D."/>
            <person name="Wilczek-Boney K."/>
            <person name="Hale W."/>
            <person name="Jakkamsetti A."/>
            <person name="Pham P."/>
            <person name="Ruth R."/>
            <person name="San Lucas F."/>
            <person name="Warren J."/>
            <person name="Zhang J."/>
            <person name="Zhao Z."/>
            <person name="Zhou C."/>
            <person name="Zhu D."/>
            <person name="Lee S."/>
            <person name="Bess C."/>
            <person name="Blankenburg K."/>
            <person name="Forbes L."/>
            <person name="Fu Q."/>
            <person name="Gubbala S."/>
            <person name="Hirani K."/>
            <person name="Jayaseelan J.C."/>
            <person name="Lara F."/>
            <person name="Munidasa M."/>
            <person name="Palculict T."/>
            <person name="Patil S."/>
            <person name="Pu L.-L."/>
            <person name="Saada N."/>
            <person name="Tang L."/>
            <person name="Weissenberger G."/>
            <person name="Zhu Y."/>
            <person name="Hemphill L."/>
            <person name="Shang Y."/>
            <person name="Youmans B."/>
            <person name="Ayvaz T."/>
            <person name="Ross M."/>
            <person name="Santibanez J."/>
            <person name="Aqrawi P."/>
            <person name="Gross S."/>
            <person name="Joshi V."/>
            <person name="Fowler G."/>
            <person name="Nazareth L."/>
            <person name="Reid J."/>
            <person name="Worley K."/>
            <person name="Petrosino J."/>
            <person name="Highlander S."/>
            <person name="Gibbs R."/>
        </authorList>
    </citation>
    <scope>NUCLEOTIDE SEQUENCE [LARGE SCALE GENOMIC DNA]</scope>
    <source>
        <strain evidence="10">ATCC 33030</strain>
    </source>
</reference>
<dbReference type="InterPro" id="IPR036291">
    <property type="entry name" value="NAD(P)-bd_dom_sf"/>
</dbReference>
<evidence type="ECO:0000313" key="10">
    <source>
        <dbReference type="EMBL" id="EFK55135.1"/>
    </source>
</evidence>
<dbReference type="AlphaFoldDB" id="D7WBA4"/>
<dbReference type="Proteomes" id="UP000004208">
    <property type="component" value="Unassembled WGS sequence"/>
</dbReference>
<evidence type="ECO:0000256" key="6">
    <source>
        <dbReference type="ARBA" id="ARBA00023027"/>
    </source>
</evidence>
<dbReference type="GO" id="GO:0050607">
    <property type="term" value="F:mycothiol-dependent formaldehyde dehydrogenase activity"/>
    <property type="evidence" value="ECO:0007669"/>
    <property type="project" value="UniProtKB-EC"/>
</dbReference>
<dbReference type="eggNOG" id="COG1062">
    <property type="taxonomic scope" value="Bacteria"/>
</dbReference>
<evidence type="ECO:0000259" key="9">
    <source>
        <dbReference type="Pfam" id="PF08240"/>
    </source>
</evidence>
<dbReference type="PANTHER" id="PTHR43880:SF12">
    <property type="entry name" value="ALCOHOL DEHYDROGENASE CLASS-3"/>
    <property type="match status" value="1"/>
</dbReference>
<gene>
    <name evidence="10" type="ORF">HMPREF0291_10393</name>
</gene>
<accession>D7WBA4</accession>
<dbReference type="GO" id="GO:0005829">
    <property type="term" value="C:cytosol"/>
    <property type="evidence" value="ECO:0007669"/>
    <property type="project" value="TreeGrafter"/>
</dbReference>
<dbReference type="HOGENOM" id="CLU_026673_14_1_11"/>
<sequence>MTSTDPQADENNEQNQQTVKGVIAREKGAEVEIADIVIPAPGAHDVVVKVQATGVCHTDLAYRDGDIEDAYPFLLGHETAGVVDTVGDSVTHVEPGDLVVLNWRAVCGECRACRKGDTKNCFNTFNASTPMTLTDGTELTAALGIGSFAEKTLVHEKQCTKVNPDEDPAAAGLLGCGIMAGLGAAVNTGEIRQGESVAVFGLGGVGLAAVAGAALAGATTIVAVDVDQRKCDAATERFGATHAVCTKDMDEDAVIEKIQELTGGFGPDVTIDAVGIQPTWHQAFYSRDLAGRMVMVGVPNQTDHVDIPAIDLYSRGGSIKPAWYGDCLPERDFPAYVDLHLNGRFPLGEFVSERIGLDDVEDAFTKMKQGDVLRSVVEF</sequence>
<dbReference type="InterPro" id="IPR013149">
    <property type="entry name" value="ADH-like_C"/>
</dbReference>